<reference evidence="1 2" key="2">
    <citation type="journal article" date="2016" name="Science">
        <title>A bacterium that degrades and assimilates poly(ethylene terephthalate).</title>
        <authorList>
            <person name="Yoshida S."/>
            <person name="Hiraga K."/>
            <person name="Takehana T."/>
            <person name="Taniguchi I."/>
            <person name="Yamaji H."/>
            <person name="Maeda Y."/>
            <person name="Toyohara K."/>
            <person name="Miyamoto K."/>
            <person name="Kimura Y."/>
            <person name="Oda K."/>
        </authorList>
    </citation>
    <scope>NUCLEOTIDE SEQUENCE [LARGE SCALE GENOMIC DNA]</scope>
    <source>
        <strain evidence="2">NBRC 110686 / TISTR 2288 / 201-F6</strain>
    </source>
</reference>
<dbReference type="AlphaFoldDB" id="A0A0K8P5C7"/>
<proteinExistence type="predicted"/>
<evidence type="ECO:0008006" key="3">
    <source>
        <dbReference type="Google" id="ProtNLM"/>
    </source>
</evidence>
<dbReference type="EMBL" id="BBYR01000058">
    <property type="protein sequence ID" value="GAP37786.1"/>
    <property type="molecule type" value="Genomic_DNA"/>
</dbReference>
<gene>
    <name evidence="1" type="ORF">ISF6_3731</name>
</gene>
<organism evidence="1 2">
    <name type="scientific">Piscinibacter sakaiensis</name>
    <name type="common">Ideonella sakaiensis</name>
    <dbReference type="NCBI Taxonomy" id="1547922"/>
    <lineage>
        <taxon>Bacteria</taxon>
        <taxon>Pseudomonadati</taxon>
        <taxon>Pseudomonadota</taxon>
        <taxon>Betaproteobacteria</taxon>
        <taxon>Burkholderiales</taxon>
        <taxon>Sphaerotilaceae</taxon>
        <taxon>Piscinibacter</taxon>
    </lineage>
</organism>
<protein>
    <recommendedName>
        <fullName evidence="3">DUF3563 domain-containing protein</fullName>
    </recommendedName>
</protein>
<reference evidence="2" key="1">
    <citation type="submission" date="2015-07" db="EMBL/GenBank/DDBJ databases">
        <title>Discovery of a poly(ethylene terephthalate assimilation.</title>
        <authorList>
            <person name="Yoshida S."/>
            <person name="Hiraga K."/>
            <person name="Takehana T."/>
            <person name="Taniguchi I."/>
            <person name="Yamaji H."/>
            <person name="Maeda Y."/>
            <person name="Toyohara K."/>
            <person name="Miyamoto K."/>
            <person name="Kimura Y."/>
            <person name="Oda K."/>
        </authorList>
    </citation>
    <scope>NUCLEOTIDE SEQUENCE [LARGE SCALE GENOMIC DNA]</scope>
    <source>
        <strain evidence="2">NBRC 110686 / TISTR 2288 / 201-F6</strain>
    </source>
</reference>
<dbReference type="InterPro" id="IPR021946">
    <property type="entry name" value="DUF3563"/>
</dbReference>
<accession>A0A0K8P5C7</accession>
<sequence length="61" mass="7169">MSVLLAFFRSFFDRRPLGATSESHERYLAESADLFDLERRMRELERPRPQPVVLGPFGWNA</sequence>
<evidence type="ECO:0000313" key="1">
    <source>
        <dbReference type="EMBL" id="GAP37786.1"/>
    </source>
</evidence>
<evidence type="ECO:0000313" key="2">
    <source>
        <dbReference type="Proteomes" id="UP000037660"/>
    </source>
</evidence>
<dbReference type="RefSeq" id="WP_054021699.1">
    <property type="nucleotide sequence ID" value="NZ_BBYR01000058.1"/>
</dbReference>
<dbReference type="Pfam" id="PF12086">
    <property type="entry name" value="DUF3563"/>
    <property type="match status" value="1"/>
</dbReference>
<dbReference type="Proteomes" id="UP000037660">
    <property type="component" value="Unassembled WGS sequence"/>
</dbReference>
<name>A0A0K8P5C7_PISS1</name>
<keyword evidence="2" id="KW-1185">Reference proteome</keyword>
<comment type="caution">
    <text evidence="1">The sequence shown here is derived from an EMBL/GenBank/DDBJ whole genome shotgun (WGS) entry which is preliminary data.</text>
</comment>